<dbReference type="EMBL" id="CABVMM010000001">
    <property type="protein sequence ID" value="VVU98772.1"/>
    <property type="molecule type" value="Genomic_DNA"/>
</dbReference>
<proteinExistence type="predicted"/>
<dbReference type="Proteomes" id="UP000356253">
    <property type="component" value="Unassembled WGS sequence"/>
</dbReference>
<keyword evidence="2" id="KW-1185">Reference proteome</keyword>
<sequence length="288" mass="34094">MQKAESSKKINIIYLLGPGRSGTTLLATVLDNFSNICTLGEMHQFLEHLQDEKECSCGKKLERCPYWSDIISNLVEKDFELDYYRNLSENLEEHHHIPLLLITNKENKSYSILQKKIFNNIKSFSKEKWKVDSSKYIARYLRLKQQKEFNVKGIYLTRDVRGVINSFHKKVQTPKKPLSAILYYLVINFFSEVVYRLDKNVIKVKYEDFTQNPEKILQRIFNHLGEQKSVKLPESHAIPHIIGGNRMKRNKMIKISEDNAWKKNISRKKQIIYYFCAFPFMKLNNYKL</sequence>
<accession>A0AC61Y2T0</accession>
<evidence type="ECO:0000313" key="2">
    <source>
        <dbReference type="Proteomes" id="UP000356253"/>
    </source>
</evidence>
<evidence type="ECO:0000313" key="1">
    <source>
        <dbReference type="EMBL" id="VVU98772.1"/>
    </source>
</evidence>
<gene>
    <name evidence="1" type="ORF">FVB9532_00018</name>
</gene>
<name>A0AC61Y2T0_9FLAO</name>
<protein>
    <submittedName>
        <fullName evidence="1">Uncharacterized protein</fullName>
    </submittedName>
</protein>
<organism evidence="1 2">
    <name type="scientific">Mesonia oceanica</name>
    <dbReference type="NCBI Taxonomy" id="2687242"/>
    <lineage>
        <taxon>Bacteria</taxon>
        <taxon>Pseudomonadati</taxon>
        <taxon>Bacteroidota</taxon>
        <taxon>Flavobacteriia</taxon>
        <taxon>Flavobacteriales</taxon>
        <taxon>Flavobacteriaceae</taxon>
        <taxon>Mesonia</taxon>
    </lineage>
</organism>
<comment type="caution">
    <text evidence="1">The sequence shown here is derived from an EMBL/GenBank/DDBJ whole genome shotgun (WGS) entry which is preliminary data.</text>
</comment>
<reference evidence="1" key="1">
    <citation type="submission" date="2019-09" db="EMBL/GenBank/DDBJ databases">
        <authorList>
            <person name="Rodrigo-Torres L."/>
            <person name="Arahal R. D."/>
            <person name="Lucena T."/>
        </authorList>
    </citation>
    <scope>NUCLEOTIDE SEQUENCE</scope>
    <source>
        <strain evidence="1">ISS653</strain>
    </source>
</reference>